<dbReference type="SUPFAM" id="SSF55486">
    <property type="entry name" value="Metalloproteases ('zincins'), catalytic domain"/>
    <property type="match status" value="1"/>
</dbReference>
<dbReference type="InterPro" id="IPR045357">
    <property type="entry name" value="Aminopeptidase_N-like_N"/>
</dbReference>
<dbReference type="GO" id="GO:0043171">
    <property type="term" value="P:peptide catabolic process"/>
    <property type="evidence" value="ECO:0007669"/>
    <property type="project" value="TreeGrafter"/>
</dbReference>
<gene>
    <name evidence="2" type="ORF">BCR36DRAFT_354344</name>
</gene>
<dbReference type="PANTHER" id="PTHR11533:SF299">
    <property type="entry name" value="AMINOPEPTIDASE"/>
    <property type="match status" value="1"/>
</dbReference>
<dbReference type="GO" id="GO:0016020">
    <property type="term" value="C:membrane"/>
    <property type="evidence" value="ECO:0007669"/>
    <property type="project" value="TreeGrafter"/>
</dbReference>
<keyword evidence="3" id="KW-1185">Reference proteome</keyword>
<dbReference type="InterPro" id="IPR042097">
    <property type="entry name" value="Aminopeptidase_N-like_N_sf"/>
</dbReference>
<name>A0A1Y1V6U4_9FUNG</name>
<dbReference type="AlphaFoldDB" id="A0A1Y1V6U4"/>
<dbReference type="Gene3D" id="2.60.40.1730">
    <property type="entry name" value="tricorn interacting facor f3 domain"/>
    <property type="match status" value="1"/>
</dbReference>
<accession>A0A1Y1V6U4</accession>
<dbReference type="GO" id="GO:0005737">
    <property type="term" value="C:cytoplasm"/>
    <property type="evidence" value="ECO:0007669"/>
    <property type="project" value="TreeGrafter"/>
</dbReference>
<reference evidence="2 3" key="1">
    <citation type="submission" date="2016-08" db="EMBL/GenBank/DDBJ databases">
        <title>Genomes of anaerobic fungi encode conserved fungal cellulosomes for biomass hydrolysis.</title>
        <authorList>
            <consortium name="DOE Joint Genome Institute"/>
            <person name="Haitjema C.H."/>
            <person name="Gilmore S.P."/>
            <person name="Henske J.K."/>
            <person name="Solomon K.V."/>
            <person name="De Groot R."/>
            <person name="Kuo A."/>
            <person name="Mondo S.J."/>
            <person name="Salamov A.A."/>
            <person name="Labutti K."/>
            <person name="Zhao Z."/>
            <person name="Chiniquy J."/>
            <person name="Barry K."/>
            <person name="Brewer H.M."/>
            <person name="Purvine S.O."/>
            <person name="Wright A.T."/>
            <person name="Boxma B."/>
            <person name="Van Alen T."/>
            <person name="Hackstein J.H."/>
            <person name="Baker S.E."/>
            <person name="Grigoriev I.V."/>
            <person name="O'Malley M.A."/>
        </authorList>
    </citation>
    <scope>NUCLEOTIDE SEQUENCE [LARGE SCALE GENOMIC DNA]</scope>
    <source>
        <strain evidence="3">finn</strain>
    </source>
</reference>
<dbReference type="SUPFAM" id="SSF63737">
    <property type="entry name" value="Leukotriene A4 hydrolase N-terminal domain"/>
    <property type="match status" value="1"/>
</dbReference>
<evidence type="ECO:0000313" key="2">
    <source>
        <dbReference type="EMBL" id="ORX48626.1"/>
    </source>
</evidence>
<dbReference type="GO" id="GO:0005615">
    <property type="term" value="C:extracellular space"/>
    <property type="evidence" value="ECO:0007669"/>
    <property type="project" value="TreeGrafter"/>
</dbReference>
<sequence length="574" mass="68529">MTTANKYKIKNILVPQKKINYQSLYDISEKSILPTLYQLVIKPNFDRNVFFGRIEIPLIVLNETNVIKFHSANLQITNVKVLIQDDSQEIKPSNVINDDFFETISLEFNEHFYKNQKPILILEYTGFINNEFHDKYEETVGFVKDSYITPNNEKKNIYYTKCLYSNSRRIFPCWDFPSLKVPVNLSLEIPNSMNALFNSEIKTITSNDDTQLKTIEFETTIPISTINIELIIGEFNYIERLSEICLKTEKLPIRLYSVQPIELKQYENILLITEQILYFQEQYIKKEYINKKIDIFLLPNYETYTREIERNSSIFMGSGTLGLHIFNKEKFNKVINQNTDYTILINNPTFIFSLSQEIAKTWIRNMISPSDLTEYWFFEALATNIALLALKESKMNFEYDMEYEFYKHYIIHALDSMKLLSPPRKEYDAFLKNIIDESQVFSGISIIKMFLDMYTIYNNIEYFYEEDAEEEEEEEDIEMNMDEDIEIELYDIKDTLREFIKRYENRSVKEGEFFRCFINQFDKYTMANIFEFWISKAKGYPIIKILDEEYNIKKNKLAIHLQQLPKNQEEFQYL</sequence>
<dbReference type="PANTHER" id="PTHR11533">
    <property type="entry name" value="PROTEASE M1 ZINC METALLOPROTEASE"/>
    <property type="match status" value="1"/>
</dbReference>
<dbReference type="GO" id="GO:0008270">
    <property type="term" value="F:zinc ion binding"/>
    <property type="evidence" value="ECO:0007669"/>
    <property type="project" value="TreeGrafter"/>
</dbReference>
<evidence type="ECO:0000313" key="3">
    <source>
        <dbReference type="Proteomes" id="UP000193719"/>
    </source>
</evidence>
<organism evidence="2 3">
    <name type="scientific">Piromyces finnis</name>
    <dbReference type="NCBI Taxonomy" id="1754191"/>
    <lineage>
        <taxon>Eukaryota</taxon>
        <taxon>Fungi</taxon>
        <taxon>Fungi incertae sedis</taxon>
        <taxon>Chytridiomycota</taxon>
        <taxon>Chytridiomycota incertae sedis</taxon>
        <taxon>Neocallimastigomycetes</taxon>
        <taxon>Neocallimastigales</taxon>
        <taxon>Neocallimastigaceae</taxon>
        <taxon>Piromyces</taxon>
    </lineage>
</organism>
<protein>
    <submittedName>
        <fullName evidence="2">Leukotriene A4 hydrolase N-terminal domain-containing protein</fullName>
    </submittedName>
</protein>
<dbReference type="GO" id="GO:0070006">
    <property type="term" value="F:metalloaminopeptidase activity"/>
    <property type="evidence" value="ECO:0007669"/>
    <property type="project" value="TreeGrafter"/>
</dbReference>
<feature type="domain" description="Aminopeptidase N-like N-terminal" evidence="1">
    <location>
        <begin position="34"/>
        <end position="225"/>
    </location>
</feature>
<dbReference type="InterPro" id="IPR050344">
    <property type="entry name" value="Peptidase_M1_aminopeptidases"/>
</dbReference>
<proteinExistence type="predicted"/>
<dbReference type="GO" id="GO:0006508">
    <property type="term" value="P:proteolysis"/>
    <property type="evidence" value="ECO:0007669"/>
    <property type="project" value="TreeGrafter"/>
</dbReference>
<comment type="caution">
    <text evidence="2">The sequence shown here is derived from an EMBL/GenBank/DDBJ whole genome shotgun (WGS) entry which is preliminary data.</text>
</comment>
<dbReference type="Gene3D" id="1.10.390.10">
    <property type="entry name" value="Neutral Protease Domain 2"/>
    <property type="match status" value="1"/>
</dbReference>
<keyword evidence="2" id="KW-0378">Hydrolase</keyword>
<reference evidence="2 3" key="2">
    <citation type="submission" date="2016-08" db="EMBL/GenBank/DDBJ databases">
        <title>Pervasive Adenine N6-methylation of Active Genes in Fungi.</title>
        <authorList>
            <consortium name="DOE Joint Genome Institute"/>
            <person name="Mondo S.J."/>
            <person name="Dannebaum R.O."/>
            <person name="Kuo R.C."/>
            <person name="Labutti K."/>
            <person name="Haridas S."/>
            <person name="Kuo A."/>
            <person name="Salamov A."/>
            <person name="Ahrendt S.R."/>
            <person name="Lipzen A."/>
            <person name="Sullivan W."/>
            <person name="Andreopoulos W.B."/>
            <person name="Clum A."/>
            <person name="Lindquist E."/>
            <person name="Daum C."/>
            <person name="Ramamoorthy G.K."/>
            <person name="Gryganskyi A."/>
            <person name="Culley D."/>
            <person name="Magnuson J.K."/>
            <person name="James T.Y."/>
            <person name="O'Malley M.A."/>
            <person name="Stajich J.E."/>
            <person name="Spatafora J.W."/>
            <person name="Visel A."/>
            <person name="Grigoriev I.V."/>
        </authorList>
    </citation>
    <scope>NUCLEOTIDE SEQUENCE [LARGE SCALE GENOMIC DNA]</scope>
    <source>
        <strain evidence="3">finn</strain>
    </source>
</reference>
<dbReference type="STRING" id="1754191.A0A1Y1V6U4"/>
<dbReference type="Pfam" id="PF17900">
    <property type="entry name" value="Peptidase_M1_N"/>
    <property type="match status" value="1"/>
</dbReference>
<dbReference type="Proteomes" id="UP000193719">
    <property type="component" value="Unassembled WGS sequence"/>
</dbReference>
<dbReference type="EMBL" id="MCFH01000026">
    <property type="protein sequence ID" value="ORX48626.1"/>
    <property type="molecule type" value="Genomic_DNA"/>
</dbReference>
<dbReference type="OrthoDB" id="8182982at2759"/>
<dbReference type="GO" id="GO:0042277">
    <property type="term" value="F:peptide binding"/>
    <property type="evidence" value="ECO:0007669"/>
    <property type="project" value="TreeGrafter"/>
</dbReference>
<dbReference type="InterPro" id="IPR027268">
    <property type="entry name" value="Peptidase_M4/M1_CTD_sf"/>
</dbReference>
<evidence type="ECO:0000259" key="1">
    <source>
        <dbReference type="Pfam" id="PF17900"/>
    </source>
</evidence>